<reference evidence="3 4" key="1">
    <citation type="submission" date="2016-11" db="EMBL/GenBank/DDBJ databases">
        <authorList>
            <person name="Jaros S."/>
            <person name="Januszkiewicz K."/>
            <person name="Wedrychowicz H."/>
        </authorList>
    </citation>
    <scope>NUCLEOTIDE SEQUENCE [LARGE SCALE GENOMIC DNA]</scope>
    <source>
        <strain evidence="3">NVI 5450</strain>
    </source>
</reference>
<dbReference type="InterPro" id="IPR018712">
    <property type="entry name" value="Tle1-like_cat"/>
</dbReference>
<dbReference type="AlphaFoldDB" id="A0A1L0AW26"/>
<dbReference type="Proteomes" id="UP000183794">
    <property type="component" value="Unassembled WGS sequence"/>
</dbReference>
<evidence type="ECO:0000313" key="4">
    <source>
        <dbReference type="Proteomes" id="UP000183794"/>
    </source>
</evidence>
<dbReference type="CDD" id="cd20709">
    <property type="entry name" value="MIX_V"/>
    <property type="match status" value="1"/>
</dbReference>
<dbReference type="Pfam" id="PF09994">
    <property type="entry name" value="T6SS_Tle1-like_cat"/>
    <property type="match status" value="1"/>
</dbReference>
<accession>A0A1L0AW26</accession>
<dbReference type="PANTHER" id="PTHR33840">
    <property type="match status" value="1"/>
</dbReference>
<protein>
    <recommendedName>
        <fullName evidence="2">T6SS Phospholipase effector Tle1-like catalytic domain-containing protein</fullName>
    </recommendedName>
</protein>
<name>A0A1L0AW26_9GAMM</name>
<feature type="domain" description="T6SS Phospholipase effector Tle1-like catalytic" evidence="2">
    <location>
        <begin position="429"/>
        <end position="706"/>
    </location>
</feature>
<sequence length="909" mass="101819">MLSGEKQALNTLRRLLSNGQWVAVNAQNQHGQNENKPAFKNAYYKPVVDDVVLAPQSTYVAIEPAAAFEYSIEIACAQDELNKYNVGDFSLQKTEKEVSNLSWKRSQTQDGFTLLTASVNVNEPKTLVREFFASSGGALIFHDVEPVNAGSDSHAESFIPVKPAVQVGELLGWPTKGFFYHLIDDALIHEYQLLGEGEWAFQATLSDADMLSDELLSNQTYSFILLPWKINRTTVARQHLLYLPQKMTAAQFGDLTPAWLDEHACLLDVDSIAKTKEDKILPREEALDDQSNQAEGPQTNDSRHTVKINADTGKAETWADIAAQHGLAAKALLNLNPILDQDPWLLEVGDVLLVSKEKDQAAVTKQDLLPPQAIENVGQAIRFANAYAGEVKDRKLRHNIVAVLQDSTIPQSAPIINIHKVKPERTLRIGVFFDGTGQNNPNDAYKETRGDKSRTNVARLFEAYPTSDDSHKIYVSGVGTVDGIQPVPEGEDNPVIDAGDDEKSLSQAFGVFDDTGAFRKWQSLLGDMQRILKDLDEKGLYSKINHIEFDVFGFSRGAALARHFINAALEGVPDYSNKEKGRNIVDIYPNLLGNESHDSFINDRNDFYQKDETRRVSVRFVGLFDTVGSFYWAGNDDEGNFELRLKEDVAKAVFQICASHEYRDKFPLTALDGGGEVKAFSKGIFSQEVFPGCHTDIGGGYPSKNQYGRTDLPERLNRPVNSTYNRNRVKSESFRDKYNGELQRMSSANEAAAFSARMLEKENQEWAKQSRDIKNVHGEVKLVDGQLLYYHFTPISNALSGLTFKRMMQQGEALGIVWDKDNLLPLLDYEDKGNIAEALWENIKDKKLGEISALSWADEETQLLESYIHRPHDTVINPGYSSPKEILINSITRDDNNNPQRQVFSNEKR</sequence>
<proteinExistence type="predicted"/>
<dbReference type="EMBL" id="FPLD01000165">
    <property type="protein sequence ID" value="SGZ20343.1"/>
    <property type="molecule type" value="Genomic_DNA"/>
</dbReference>
<gene>
    <name evidence="3" type="ORF">NVI5450_4860</name>
</gene>
<feature type="compositionally biased region" description="Polar residues" evidence="1">
    <location>
        <begin position="289"/>
        <end position="300"/>
    </location>
</feature>
<evidence type="ECO:0000259" key="2">
    <source>
        <dbReference type="Pfam" id="PF09994"/>
    </source>
</evidence>
<feature type="region of interest" description="Disordered" evidence="1">
    <location>
        <begin position="282"/>
        <end position="305"/>
    </location>
</feature>
<organism evidence="3 4">
    <name type="scientific">Moritella viscosa</name>
    <dbReference type="NCBI Taxonomy" id="80854"/>
    <lineage>
        <taxon>Bacteria</taxon>
        <taxon>Pseudomonadati</taxon>
        <taxon>Pseudomonadota</taxon>
        <taxon>Gammaproteobacteria</taxon>
        <taxon>Alteromonadales</taxon>
        <taxon>Moritellaceae</taxon>
        <taxon>Moritella</taxon>
    </lineage>
</organism>
<evidence type="ECO:0000313" key="3">
    <source>
        <dbReference type="EMBL" id="SGZ20343.1"/>
    </source>
</evidence>
<dbReference type="InterPro" id="IPR018392">
    <property type="entry name" value="LysM"/>
</dbReference>
<dbReference type="PANTHER" id="PTHR33840:SF1">
    <property type="entry name" value="TLE1 PHOSPHOLIPASE DOMAIN-CONTAINING PROTEIN"/>
    <property type="match status" value="1"/>
</dbReference>
<dbReference type="CDD" id="cd00118">
    <property type="entry name" value="LysM"/>
    <property type="match status" value="1"/>
</dbReference>
<evidence type="ECO:0000256" key="1">
    <source>
        <dbReference type="SAM" id="MobiDB-lite"/>
    </source>
</evidence>